<keyword evidence="7 16" id="KW-0862">Zinc</keyword>
<evidence type="ECO:0000256" key="14">
    <source>
        <dbReference type="PIRSR" id="PIRSR601548-11"/>
    </source>
</evidence>
<keyword evidence="4 16" id="KW-0479">Metal-binding</keyword>
<protein>
    <recommendedName>
        <fullName evidence="12 20">Angiotensin-converting enzyme</fullName>
        <ecNumber evidence="20">3.4.-.-</ecNumber>
    </recommendedName>
</protein>
<dbReference type="GO" id="GO:0046872">
    <property type="term" value="F:metal ion binding"/>
    <property type="evidence" value="ECO:0007669"/>
    <property type="project" value="UniProtKB-KW"/>
</dbReference>
<evidence type="ECO:0000256" key="19">
    <source>
        <dbReference type="PROSITE-ProRule" id="PRU01355"/>
    </source>
</evidence>
<feature type="binding site" evidence="18">
    <location>
        <position position="176"/>
    </location>
    <ligand>
        <name>Zn(2+)</name>
        <dbReference type="ChEBI" id="CHEBI:29105"/>
        <label>2</label>
        <note>catalytic</note>
    </ligand>
</feature>
<dbReference type="CDD" id="cd06461">
    <property type="entry name" value="M2_ACE"/>
    <property type="match status" value="1"/>
</dbReference>
<feature type="active site" description="Proton acceptor 2" evidence="14">
    <location>
        <position position="173"/>
    </location>
</feature>
<comment type="catalytic activity">
    <reaction evidence="11">
        <text>Release of a C-terminal dipeptide, oligopeptide-|-Xaa-Yaa, when Xaa is not Pro, and Yaa is neither Asp nor Glu. Thus, conversion of angiotensin I to angiotensin II, with increase in vasoconstrictor activity, but no action on angiotensin II.</text>
        <dbReference type="EC" id="3.4.15.1"/>
    </reaction>
</comment>
<evidence type="ECO:0000256" key="1">
    <source>
        <dbReference type="ARBA" id="ARBA00008139"/>
    </source>
</evidence>
<feature type="binding site" evidence="16">
    <location>
        <position position="172"/>
    </location>
    <ligand>
        <name>Zn(2+)</name>
        <dbReference type="ChEBI" id="CHEBI:29105"/>
        <label>1</label>
        <note>catalytic</note>
    </ligand>
</feature>
<evidence type="ECO:0000313" key="21">
    <source>
        <dbReference type="EMBL" id="CAD7257842.1"/>
    </source>
</evidence>
<feature type="binding site" evidence="15">
    <location>
        <position position="14"/>
    </location>
    <ligand>
        <name>chloride</name>
        <dbReference type="ChEBI" id="CHEBI:17996"/>
        <label>1</label>
    </ligand>
</feature>
<keyword evidence="8 20" id="KW-0482">Metalloprotease</keyword>
<dbReference type="PRINTS" id="PR00791">
    <property type="entry name" value="PEPDIPTASEA"/>
</dbReference>
<comment type="cofactor">
    <cofactor evidence="20">
        <name>Zn(2+)</name>
        <dbReference type="ChEBI" id="CHEBI:29105"/>
    </cofactor>
    <text evidence="20">Binds 1 zinc ion per subunit.</text>
</comment>
<dbReference type="GO" id="GO:0006508">
    <property type="term" value="P:proteolysis"/>
    <property type="evidence" value="ECO:0007669"/>
    <property type="project" value="UniProtKB-KW"/>
</dbReference>
<gene>
    <name evidence="21" type="ORF">TSIB3V08_LOCUS2096</name>
</gene>
<dbReference type="GO" id="GO:0008237">
    <property type="term" value="F:metallopeptidase activity"/>
    <property type="evidence" value="ECO:0007669"/>
    <property type="project" value="UniProtKB-KW"/>
</dbReference>
<keyword evidence="6 20" id="KW-0378">Hydrolase</keyword>
<evidence type="ECO:0000256" key="4">
    <source>
        <dbReference type="ARBA" id="ARBA00022723"/>
    </source>
</evidence>
<comment type="caution">
    <text evidence="19">Lacks conserved residue(s) required for the propagation of feature annotation.</text>
</comment>
<evidence type="ECO:0000256" key="5">
    <source>
        <dbReference type="ARBA" id="ARBA00022729"/>
    </source>
</evidence>
<keyword evidence="5" id="KW-0732">Signal</keyword>
<dbReference type="PROSITE" id="PS52011">
    <property type="entry name" value="PEPTIDASE_M2"/>
    <property type="match status" value="1"/>
</dbReference>
<evidence type="ECO:0000256" key="13">
    <source>
        <dbReference type="PIRSR" id="PIRSR601548-1"/>
    </source>
</evidence>
<evidence type="ECO:0000256" key="9">
    <source>
        <dbReference type="ARBA" id="ARBA00023157"/>
    </source>
</evidence>
<feature type="disulfide bond" evidence="17">
    <location>
        <begin position="334"/>
        <end position="346"/>
    </location>
</feature>
<feature type="binding site" evidence="18">
    <location>
        <position position="200"/>
    </location>
    <ligand>
        <name>Zn(2+)</name>
        <dbReference type="ChEBI" id="CHEBI:29105"/>
        <label>2</label>
        <note>catalytic</note>
    </ligand>
</feature>
<feature type="binding site" evidence="15">
    <location>
        <position position="318"/>
    </location>
    <ligand>
        <name>chloride</name>
        <dbReference type="ChEBI" id="CHEBI:17996"/>
        <label>1</label>
    </ligand>
</feature>
<dbReference type="Pfam" id="PF01401">
    <property type="entry name" value="Peptidase_M2"/>
    <property type="match status" value="1"/>
</dbReference>
<evidence type="ECO:0000256" key="17">
    <source>
        <dbReference type="PIRSR" id="PIRSR601548-4"/>
    </source>
</evidence>
<organism evidence="21">
    <name type="scientific">Timema shepardi</name>
    <name type="common">Walking stick</name>
    <dbReference type="NCBI Taxonomy" id="629360"/>
    <lineage>
        <taxon>Eukaryota</taxon>
        <taxon>Metazoa</taxon>
        <taxon>Ecdysozoa</taxon>
        <taxon>Arthropoda</taxon>
        <taxon>Hexapoda</taxon>
        <taxon>Insecta</taxon>
        <taxon>Pterygota</taxon>
        <taxon>Neoptera</taxon>
        <taxon>Polyneoptera</taxon>
        <taxon>Phasmatodea</taxon>
        <taxon>Timematodea</taxon>
        <taxon>Timematoidea</taxon>
        <taxon>Timematidae</taxon>
        <taxon>Timema</taxon>
    </lineage>
</organism>
<keyword evidence="9 17" id="KW-1015">Disulfide bond</keyword>
<keyword evidence="10 20" id="KW-0325">Glycoprotein</keyword>
<proteinExistence type="inferred from homology"/>
<evidence type="ECO:0000256" key="8">
    <source>
        <dbReference type="ARBA" id="ARBA00023049"/>
    </source>
</evidence>
<dbReference type="AlphaFoldDB" id="A0A7R9APY3"/>
<dbReference type="GO" id="GO:0008241">
    <property type="term" value="F:peptidyl-dipeptidase activity"/>
    <property type="evidence" value="ECO:0007669"/>
    <property type="project" value="UniProtKB-EC"/>
</dbReference>
<feature type="active site" description="Proton acceptor 1" evidence="13">
    <location>
        <position position="173"/>
    </location>
</feature>
<feature type="active site" description="Proton donor 2" evidence="14">
    <location>
        <position position="309"/>
    </location>
</feature>
<feature type="active site" description="Proton donor 1" evidence="13">
    <location>
        <position position="309"/>
    </location>
</feature>
<evidence type="ECO:0000256" key="12">
    <source>
        <dbReference type="ARBA" id="ARBA00039858"/>
    </source>
</evidence>
<evidence type="ECO:0000256" key="7">
    <source>
        <dbReference type="ARBA" id="ARBA00022833"/>
    </source>
</evidence>
<dbReference type="GO" id="GO:0005886">
    <property type="term" value="C:plasma membrane"/>
    <property type="evidence" value="ECO:0007669"/>
    <property type="project" value="TreeGrafter"/>
</dbReference>
<evidence type="ECO:0000256" key="20">
    <source>
        <dbReference type="RuleBase" id="RU361144"/>
    </source>
</evidence>
<name>A0A7R9APY3_TIMSH</name>
<dbReference type="GO" id="GO:0004180">
    <property type="term" value="F:carboxypeptidase activity"/>
    <property type="evidence" value="ECO:0007669"/>
    <property type="project" value="UniProtKB-KW"/>
</dbReference>
<dbReference type="EMBL" id="OC000606">
    <property type="protein sequence ID" value="CAD7257842.1"/>
    <property type="molecule type" value="Genomic_DNA"/>
</dbReference>
<keyword evidence="3 20" id="KW-0645">Protease</keyword>
<feature type="binding site" evidence="16">
    <location>
        <position position="176"/>
    </location>
    <ligand>
        <name>Zn(2+)</name>
        <dbReference type="ChEBI" id="CHEBI:29105"/>
        <label>1</label>
        <note>catalytic</note>
    </ligand>
</feature>
<dbReference type="Gene3D" id="1.10.1370.30">
    <property type="match status" value="1"/>
</dbReference>
<dbReference type="EC" id="3.4.-.-" evidence="20"/>
<evidence type="ECO:0000256" key="11">
    <source>
        <dbReference type="ARBA" id="ARBA00036868"/>
    </source>
</evidence>
<comment type="similarity">
    <text evidence="1 19 20">Belongs to the peptidase M2 family.</text>
</comment>
<evidence type="ECO:0000256" key="2">
    <source>
        <dbReference type="ARBA" id="ARBA00022645"/>
    </source>
</evidence>
<reference evidence="21" key="1">
    <citation type="submission" date="2020-11" db="EMBL/GenBank/DDBJ databases">
        <authorList>
            <person name="Tran Van P."/>
        </authorList>
    </citation>
    <scope>NUCLEOTIDE SEQUENCE</scope>
</reference>
<feature type="binding site" evidence="16">
    <location>
        <position position="200"/>
    </location>
    <ligand>
        <name>Zn(2+)</name>
        <dbReference type="ChEBI" id="CHEBI:29105"/>
        <label>1</label>
        <note>catalytic</note>
    </ligand>
</feature>
<evidence type="ECO:0000256" key="10">
    <source>
        <dbReference type="ARBA" id="ARBA00023180"/>
    </source>
</evidence>
<keyword evidence="2 20" id="KW-0121">Carboxypeptidase</keyword>
<feature type="binding site" evidence="18">
    <location>
        <position position="172"/>
    </location>
    <ligand>
        <name>Zn(2+)</name>
        <dbReference type="ChEBI" id="CHEBI:29105"/>
        <label>2</label>
        <note>catalytic</note>
    </ligand>
</feature>
<sequence length="467" mass="54208">MGFRDAGQQERSVYEDEEFESHIDEVWATVAPLYRQLHTYVRRRLIQQYGSQRVRPDGPIPAHLLGNMWAQNWKNLADIVLPYPGKQSVDVTPEMLRQGYTPLRMFQLAEEFYTSMGMNPMPPEFWHHSMLEKPLGRDVVCRASAWDFCNHNDYRIKQCTEVTMEDLQTIHHEMAHIQYYLQYANQPLLFRDGANPGFHEAVGAMIELSVITPRHLQRIGLLNNITDEYGEMTNTNETNINFLLTMALDKIAYLPFAYVVDQWRWRLFSEEWKVEEMNSRWWDLRMRHQGIIPPISRSENDFDPAAKYHVVADMPYIRYFVSLILQFQLHESLCQAAGHFGPLHTCDIYRSREAGRLLSTVFVTAVSLLIYNFSEILSMGSSRSWSEIIHVMTKGRTDKLDSRPLLEYFQPLAMWLSVQNRDEKIVGWATNNEDSALFASWAQGGSATFSSNLGMLLIPFAAMTTLL</sequence>
<accession>A0A7R9APY3</accession>
<evidence type="ECO:0000256" key="6">
    <source>
        <dbReference type="ARBA" id="ARBA00022801"/>
    </source>
</evidence>
<evidence type="ECO:0000256" key="15">
    <source>
        <dbReference type="PIRSR" id="PIRSR601548-2"/>
    </source>
</evidence>
<evidence type="ECO:0000256" key="16">
    <source>
        <dbReference type="PIRSR" id="PIRSR601548-3"/>
    </source>
</evidence>
<evidence type="ECO:0000256" key="18">
    <source>
        <dbReference type="PIRSR" id="PIRSR601548-8"/>
    </source>
</evidence>
<dbReference type="FunFam" id="1.10.1370.30:FF:000004">
    <property type="entry name" value="Angiotensin-converting enzyme"/>
    <property type="match status" value="1"/>
</dbReference>
<dbReference type="PANTHER" id="PTHR10514">
    <property type="entry name" value="ANGIOTENSIN-CONVERTING ENZYME"/>
    <property type="match status" value="1"/>
</dbReference>
<dbReference type="SUPFAM" id="SSF55486">
    <property type="entry name" value="Metalloproteases ('zincins'), catalytic domain"/>
    <property type="match status" value="1"/>
</dbReference>
<dbReference type="PANTHER" id="PTHR10514:SF45">
    <property type="entry name" value="ANGIOTENSIN-CONVERTING ENZYME"/>
    <property type="match status" value="1"/>
</dbReference>
<dbReference type="InterPro" id="IPR001548">
    <property type="entry name" value="Peptidase_M2"/>
</dbReference>
<evidence type="ECO:0000256" key="3">
    <source>
        <dbReference type="ARBA" id="ARBA00022670"/>
    </source>
</evidence>
<feature type="disulfide bond" evidence="17 19">
    <location>
        <begin position="141"/>
        <end position="159"/>
    </location>
</feature>